<protein>
    <submittedName>
        <fullName evidence="3">Unannotated protein</fullName>
    </submittedName>
</protein>
<dbReference type="SUPFAM" id="SSF50249">
    <property type="entry name" value="Nucleic acid-binding proteins"/>
    <property type="match status" value="1"/>
</dbReference>
<organism evidence="3">
    <name type="scientific">freshwater metagenome</name>
    <dbReference type="NCBI Taxonomy" id="449393"/>
    <lineage>
        <taxon>unclassified sequences</taxon>
        <taxon>metagenomes</taxon>
        <taxon>ecological metagenomes</taxon>
    </lineage>
</organism>
<dbReference type="InterPro" id="IPR022002">
    <property type="entry name" value="ChsH2_Znr"/>
</dbReference>
<dbReference type="PANTHER" id="PTHR34075:SF5">
    <property type="entry name" value="BLR3430 PROTEIN"/>
    <property type="match status" value="1"/>
</dbReference>
<dbReference type="InterPro" id="IPR052513">
    <property type="entry name" value="Thioester_dehydratase-like"/>
</dbReference>
<reference evidence="3" key="1">
    <citation type="submission" date="2020-05" db="EMBL/GenBank/DDBJ databases">
        <authorList>
            <person name="Chiriac C."/>
            <person name="Salcher M."/>
            <person name="Ghai R."/>
            <person name="Kavagutti S V."/>
        </authorList>
    </citation>
    <scope>NUCLEOTIDE SEQUENCE</scope>
</reference>
<dbReference type="PANTHER" id="PTHR34075">
    <property type="entry name" value="BLR3430 PROTEIN"/>
    <property type="match status" value="1"/>
</dbReference>
<name>A0A6J6AK50_9ZZZZ</name>
<proteinExistence type="predicted"/>
<gene>
    <name evidence="3" type="ORF">UFOPK4201_00445</name>
</gene>
<dbReference type="AlphaFoldDB" id="A0A6J6AK50"/>
<dbReference type="InterPro" id="IPR012340">
    <property type="entry name" value="NA-bd_OB-fold"/>
</dbReference>
<evidence type="ECO:0000259" key="2">
    <source>
        <dbReference type="Pfam" id="PF12172"/>
    </source>
</evidence>
<feature type="domain" description="ChsH2 rubredoxin-like zinc ribbon" evidence="2">
    <location>
        <begin position="24"/>
        <end position="59"/>
    </location>
</feature>
<evidence type="ECO:0000259" key="1">
    <source>
        <dbReference type="Pfam" id="PF01796"/>
    </source>
</evidence>
<dbReference type="Pfam" id="PF01796">
    <property type="entry name" value="OB_ChsH2_C"/>
    <property type="match status" value="1"/>
</dbReference>
<dbReference type="EMBL" id="CAEUNJ010000013">
    <property type="protein sequence ID" value="CAB4370826.1"/>
    <property type="molecule type" value="Genomic_DNA"/>
</dbReference>
<evidence type="ECO:0000313" key="3">
    <source>
        <dbReference type="EMBL" id="CAB4370826.1"/>
    </source>
</evidence>
<dbReference type="Pfam" id="PF12172">
    <property type="entry name" value="zf-ChsH2"/>
    <property type="match status" value="1"/>
</dbReference>
<sequence length="141" mass="15380">MSLLSPQVGDIPLPDPGPISAPYWQGCREGVLRFQRGLDCGASTHTPALLCAACASMNLEWVDSSGRGEIYSWTRVWRPVTPAFVTPYVPIIVTMDEGWSILSNLVGCEDVAVAIGQLVEVEFHHSGGPDDIWLPYFHPKG</sequence>
<dbReference type="Gene3D" id="6.10.30.10">
    <property type="match status" value="1"/>
</dbReference>
<feature type="domain" description="ChsH2 C-terminal OB-fold" evidence="1">
    <location>
        <begin position="61"/>
        <end position="124"/>
    </location>
</feature>
<dbReference type="InterPro" id="IPR002878">
    <property type="entry name" value="ChsH2_C"/>
</dbReference>
<accession>A0A6J6AK50</accession>